<dbReference type="SUPFAM" id="SSF52266">
    <property type="entry name" value="SGNH hydrolase"/>
    <property type="match status" value="1"/>
</dbReference>
<reference evidence="1 2" key="1">
    <citation type="submission" date="2018-05" db="EMBL/GenBank/DDBJ databases">
        <title>Annotation of the Mycoplasma phocidae genome.</title>
        <authorList>
            <person name="Brown D.R."/>
            <person name="Kutish G.F."/>
            <person name="Frasca S.Jr."/>
        </authorList>
    </citation>
    <scope>NUCLEOTIDE SEQUENCE [LARGE SCALE GENOMIC DNA]</scope>
    <source>
        <strain evidence="1 2">105</strain>
    </source>
</reference>
<dbReference type="OrthoDB" id="399880at2"/>
<dbReference type="Gene3D" id="3.40.50.1110">
    <property type="entry name" value="SGNH hydrolase"/>
    <property type="match status" value="1"/>
</dbReference>
<evidence type="ECO:0000313" key="2">
    <source>
        <dbReference type="Proteomes" id="UP000252477"/>
    </source>
</evidence>
<protein>
    <submittedName>
        <fullName evidence="1">Uncharacterized protein</fullName>
    </submittedName>
</protein>
<organism evidence="1 2">
    <name type="scientific">[Mycoplasma] phocae</name>
    <dbReference type="NCBI Taxonomy" id="142651"/>
    <lineage>
        <taxon>Bacteria</taxon>
        <taxon>Bacillati</taxon>
        <taxon>Mycoplasmatota</taxon>
        <taxon>Mycoplasmoidales</taxon>
        <taxon>Metamycoplasmataceae</taxon>
        <taxon>Metamycoplasma</taxon>
    </lineage>
</organism>
<dbReference type="Proteomes" id="UP000252477">
    <property type="component" value="Chromosome"/>
</dbReference>
<dbReference type="AlphaFoldDB" id="A0A2Z5IPQ1"/>
<dbReference type="InterPro" id="IPR036514">
    <property type="entry name" value="SGNH_hydro_sf"/>
</dbReference>
<sequence length="726" mass="86477">MHKTSEELKKYFKAENHDKSIIDEEINYIAIGDYFASGFNSKIGFNTNGMLENGVISGVDYPSFFASELRNNNFRLNSFYNLSIPSTNIDFILALVKNDKKELHKMENRIDLLQSIDWHAKNLYKNYFTNLFKEWNIGKNDFEIYRRYIKNANLITITLGFEDLFFKLPFEKIFKLSKLEKIAKSKIINEVCNEIQSIATNIIKKYQKLIWEIKSANSKAKIVITNYIKPLLYLDHFFDSFIWRDEAIKFNLYDYAFEWLNYIAKIVAHNCKVNFIDIYDELYWKRHKNNLCENIFSLFCTERGYKKVAFDLFAKLALKKDEFIAEDLKNEDFTNKYIDYQPYWTNDINSYRQLFKSELSNQKLLKEIYGENKNFKILIYSPIENKLSNHLASYLNISDYLDLYIRFSDSDIGLIFKNTLLNTFNEINDKYKSIELIKNFLNDNLLGKKMLLPLFKQNKIDKILFILQIELTKNNDFSDIDYLYLKNKLVKIIRNNQNDIYSIFKLFFSSGIINEKKSEIKDIVISFVKDIMNTNFLEHFINFKNDYKFKIIKEYLSSLKSFEDLIDFVVENIINYSSGYSKLSNFDELWNIFIVKNKYKLLAFLHRIFNEISNEENIEKTTNFLMETIKISRRLQSFKPNNERIIKTTIFDALSLLKANPIFLKNCFQILLKDVKNISLYNLFLKEKKSKSKLKLRHFITLNNNFIISIKIIKAFNLIKKLIKKN</sequence>
<dbReference type="PROSITE" id="PS50818">
    <property type="entry name" value="INTEIN_C_TER"/>
    <property type="match status" value="1"/>
</dbReference>
<dbReference type="InterPro" id="IPR030934">
    <property type="entry name" value="Intein_C"/>
</dbReference>
<accession>A0A2Z5IPQ1</accession>
<proteinExistence type="predicted"/>
<dbReference type="EMBL" id="CP029295">
    <property type="protein sequence ID" value="AXE60703.1"/>
    <property type="molecule type" value="Genomic_DNA"/>
</dbReference>
<name>A0A2Z5IPQ1_9BACT</name>
<dbReference type="RefSeq" id="WP_114190815.1">
    <property type="nucleotide sequence ID" value="NZ_CP029295.1"/>
</dbReference>
<keyword evidence="2" id="KW-1185">Reference proteome</keyword>
<dbReference type="KEGG" id="mpho:DA803_01180"/>
<evidence type="ECO:0000313" key="1">
    <source>
        <dbReference type="EMBL" id="AXE60703.1"/>
    </source>
</evidence>
<gene>
    <name evidence="1" type="ORF">DA803_01180</name>
</gene>